<evidence type="ECO:0000256" key="1">
    <source>
        <dbReference type="ARBA" id="ARBA00022737"/>
    </source>
</evidence>
<dbReference type="Pfam" id="PF13414">
    <property type="entry name" value="TPR_11"/>
    <property type="match status" value="1"/>
</dbReference>
<dbReference type="GO" id="GO:0009279">
    <property type="term" value="C:cell outer membrane"/>
    <property type="evidence" value="ECO:0007669"/>
    <property type="project" value="TreeGrafter"/>
</dbReference>
<proteinExistence type="predicted"/>
<dbReference type="EMBL" id="PQAP01000065">
    <property type="protein sequence ID" value="PWB73089.1"/>
    <property type="molecule type" value="Genomic_DNA"/>
</dbReference>
<organism evidence="4 5">
    <name type="scientific">candidate division GN15 bacterium</name>
    <dbReference type="NCBI Taxonomy" id="2072418"/>
    <lineage>
        <taxon>Bacteria</taxon>
        <taxon>candidate division GN15</taxon>
    </lineage>
</organism>
<dbReference type="PROSITE" id="PS50005">
    <property type="entry name" value="TPR"/>
    <property type="match status" value="1"/>
</dbReference>
<name>A0A855X7Y1_9BACT</name>
<dbReference type="SMART" id="SM00028">
    <property type="entry name" value="TPR"/>
    <property type="match status" value="3"/>
</dbReference>
<keyword evidence="1" id="KW-0677">Repeat</keyword>
<reference evidence="4 5" key="1">
    <citation type="journal article" date="2018" name="ISME J.">
        <title>A methanotrophic archaeon couples anaerobic oxidation of methane to Fe(III) reduction.</title>
        <authorList>
            <person name="Cai C."/>
            <person name="Leu A.O."/>
            <person name="Xie G.J."/>
            <person name="Guo J."/>
            <person name="Feng Y."/>
            <person name="Zhao J.X."/>
            <person name="Tyson G.W."/>
            <person name="Yuan Z."/>
            <person name="Hu S."/>
        </authorList>
    </citation>
    <scope>NUCLEOTIDE SEQUENCE [LARGE SCALE GENOMIC DNA]</scope>
    <source>
        <strain evidence="4">FeB_12</strain>
    </source>
</reference>
<evidence type="ECO:0000313" key="5">
    <source>
        <dbReference type="Proteomes" id="UP000250918"/>
    </source>
</evidence>
<dbReference type="GO" id="GO:0046813">
    <property type="term" value="P:receptor-mediated virion attachment to host cell"/>
    <property type="evidence" value="ECO:0007669"/>
    <property type="project" value="TreeGrafter"/>
</dbReference>
<gene>
    <name evidence="4" type="ORF">C3F09_05645</name>
</gene>
<dbReference type="SUPFAM" id="SSF48452">
    <property type="entry name" value="TPR-like"/>
    <property type="match status" value="1"/>
</dbReference>
<dbReference type="InterPro" id="IPR011990">
    <property type="entry name" value="TPR-like_helical_dom_sf"/>
</dbReference>
<evidence type="ECO:0000313" key="4">
    <source>
        <dbReference type="EMBL" id="PWB73089.1"/>
    </source>
</evidence>
<protein>
    <recommendedName>
        <fullName evidence="6">Tetratricopeptide repeat protein</fullName>
    </recommendedName>
</protein>
<dbReference type="Proteomes" id="UP000250918">
    <property type="component" value="Unassembled WGS sequence"/>
</dbReference>
<dbReference type="InterPro" id="IPR050498">
    <property type="entry name" value="Ycf3"/>
</dbReference>
<sequence>MPIRLNRAITMAVAISLSPVSVSNLMAFGSKEKSPEEQASDSRKHAVVVYNSGVKHMEAARAIGRQTDSLFAYNYRATTDVRAKKEFEKAVSDFKKATALDPDLAEAYNNLGYSYRKLGQLNESLDAYAKAITLNNNFAQAHEYRGETYLAMGDLAKAQEDLSFLNQIKSPYADTLARSIEAFQLQKFVKPEK</sequence>
<keyword evidence="2 3" id="KW-0802">TPR repeat</keyword>
<feature type="repeat" description="TPR" evidence="3">
    <location>
        <begin position="105"/>
        <end position="138"/>
    </location>
</feature>
<dbReference type="PROSITE" id="PS50293">
    <property type="entry name" value="TPR_REGION"/>
    <property type="match status" value="1"/>
</dbReference>
<evidence type="ECO:0000256" key="2">
    <source>
        <dbReference type="ARBA" id="ARBA00022803"/>
    </source>
</evidence>
<dbReference type="PANTHER" id="PTHR44858:SF1">
    <property type="entry name" value="UDP-N-ACETYLGLUCOSAMINE--PEPTIDE N-ACETYLGLUCOSAMINYLTRANSFERASE SPINDLY-RELATED"/>
    <property type="match status" value="1"/>
</dbReference>
<evidence type="ECO:0000256" key="3">
    <source>
        <dbReference type="PROSITE-ProRule" id="PRU00339"/>
    </source>
</evidence>
<dbReference type="AlphaFoldDB" id="A0A855X7Y1"/>
<evidence type="ECO:0008006" key="6">
    <source>
        <dbReference type="Google" id="ProtNLM"/>
    </source>
</evidence>
<dbReference type="Gene3D" id="1.25.40.10">
    <property type="entry name" value="Tetratricopeptide repeat domain"/>
    <property type="match status" value="1"/>
</dbReference>
<dbReference type="PANTHER" id="PTHR44858">
    <property type="entry name" value="TETRATRICOPEPTIDE REPEAT PROTEIN 6"/>
    <property type="match status" value="1"/>
</dbReference>
<accession>A0A855X7Y1</accession>
<dbReference type="InterPro" id="IPR019734">
    <property type="entry name" value="TPR_rpt"/>
</dbReference>
<comment type="caution">
    <text evidence="4">The sequence shown here is derived from an EMBL/GenBank/DDBJ whole genome shotgun (WGS) entry which is preliminary data.</text>
</comment>